<feature type="coiled-coil region" evidence="1">
    <location>
        <begin position="9"/>
        <end position="72"/>
    </location>
</feature>
<dbReference type="RefSeq" id="WP_190582447.1">
    <property type="nucleotide sequence ID" value="NZ_CAWPQU010000073.1"/>
</dbReference>
<organism evidence="2 3">
    <name type="scientific">Phormidium tenue FACHB-1050</name>
    <dbReference type="NCBI Taxonomy" id="2692857"/>
    <lineage>
        <taxon>Bacteria</taxon>
        <taxon>Bacillati</taxon>
        <taxon>Cyanobacteriota</taxon>
        <taxon>Cyanophyceae</taxon>
        <taxon>Oscillatoriophycideae</taxon>
        <taxon>Oscillatoriales</taxon>
        <taxon>Oscillatoriaceae</taxon>
        <taxon>Phormidium</taxon>
    </lineage>
</organism>
<dbReference type="Proteomes" id="UP000618445">
    <property type="component" value="Unassembled WGS sequence"/>
</dbReference>
<dbReference type="Gene3D" id="1.20.120.20">
    <property type="entry name" value="Apolipoprotein"/>
    <property type="match status" value="1"/>
</dbReference>
<evidence type="ECO:0000313" key="2">
    <source>
        <dbReference type="EMBL" id="MBD2319938.1"/>
    </source>
</evidence>
<sequence>MSTKVDNFTKKLHDNLEVVEERLKSLRDNLQSVPKKTQDEIQSKLDEARATLESKKQEFDEYRTKLKSQFEEKESELKSDVEEWKSSRKVKNLAHRADKAEDYAATAIALSIATIQEAEEATLTAIAARLDAEAAAKN</sequence>
<accession>A0ABR8CGL2</accession>
<proteinExistence type="predicted"/>
<protein>
    <submittedName>
        <fullName evidence="2">Uncharacterized protein</fullName>
    </submittedName>
</protein>
<keyword evidence="1" id="KW-0175">Coiled coil</keyword>
<dbReference type="EMBL" id="JACJQY010000075">
    <property type="protein sequence ID" value="MBD2319938.1"/>
    <property type="molecule type" value="Genomic_DNA"/>
</dbReference>
<gene>
    <name evidence="2" type="ORF">H6G05_24265</name>
</gene>
<dbReference type="SUPFAM" id="SSF58113">
    <property type="entry name" value="Apolipoprotein A-I"/>
    <property type="match status" value="1"/>
</dbReference>
<name>A0ABR8CGL2_9CYAN</name>
<reference evidence="2 3" key="1">
    <citation type="journal article" date="2020" name="ISME J.">
        <title>Comparative genomics reveals insights into cyanobacterial evolution and habitat adaptation.</title>
        <authorList>
            <person name="Chen M.Y."/>
            <person name="Teng W.K."/>
            <person name="Zhao L."/>
            <person name="Hu C.X."/>
            <person name="Zhou Y.K."/>
            <person name="Han B.P."/>
            <person name="Song L.R."/>
            <person name="Shu W.S."/>
        </authorList>
    </citation>
    <scope>NUCLEOTIDE SEQUENCE [LARGE SCALE GENOMIC DNA]</scope>
    <source>
        <strain evidence="2 3">FACHB-1050</strain>
    </source>
</reference>
<evidence type="ECO:0000256" key="1">
    <source>
        <dbReference type="SAM" id="Coils"/>
    </source>
</evidence>
<comment type="caution">
    <text evidence="2">The sequence shown here is derived from an EMBL/GenBank/DDBJ whole genome shotgun (WGS) entry which is preliminary data.</text>
</comment>
<keyword evidence="3" id="KW-1185">Reference proteome</keyword>
<evidence type="ECO:0000313" key="3">
    <source>
        <dbReference type="Proteomes" id="UP000618445"/>
    </source>
</evidence>